<dbReference type="AlphaFoldDB" id="A0AAJ7SDL5"/>
<name>A0AAJ7SDL5_9ACAR</name>
<dbReference type="InterPro" id="IPR032006">
    <property type="entry name" value="TMIE"/>
</dbReference>
<keyword evidence="2" id="KW-1185">Reference proteome</keyword>
<organism evidence="2 3">
    <name type="scientific">Galendromus occidentalis</name>
    <name type="common">western predatory mite</name>
    <dbReference type="NCBI Taxonomy" id="34638"/>
    <lineage>
        <taxon>Eukaryota</taxon>
        <taxon>Metazoa</taxon>
        <taxon>Ecdysozoa</taxon>
        <taxon>Arthropoda</taxon>
        <taxon>Chelicerata</taxon>
        <taxon>Arachnida</taxon>
        <taxon>Acari</taxon>
        <taxon>Parasitiformes</taxon>
        <taxon>Mesostigmata</taxon>
        <taxon>Gamasina</taxon>
        <taxon>Phytoseioidea</taxon>
        <taxon>Phytoseiidae</taxon>
        <taxon>Typhlodrominae</taxon>
        <taxon>Galendromus</taxon>
    </lineage>
</organism>
<dbReference type="Pfam" id="PF16038">
    <property type="entry name" value="TMIE"/>
    <property type="match status" value="1"/>
</dbReference>
<dbReference type="RefSeq" id="XP_028966549.1">
    <property type="nucleotide sequence ID" value="XM_029110716.1"/>
</dbReference>
<feature type="transmembrane region" description="Helical" evidence="1">
    <location>
        <begin position="49"/>
        <end position="70"/>
    </location>
</feature>
<dbReference type="PANTHER" id="PTHR28635">
    <property type="entry name" value="TRANSMEMBRANE INNER EAR EXPRESSED PROTEIN"/>
    <property type="match status" value="1"/>
</dbReference>
<proteinExistence type="predicted"/>
<dbReference type="PANTHER" id="PTHR28635:SF1">
    <property type="entry name" value="TRANSMEMBRANE INNER EAR EXPRESSED PROTEIN"/>
    <property type="match status" value="1"/>
</dbReference>
<dbReference type="GeneID" id="114828060"/>
<keyword evidence="1" id="KW-1133">Transmembrane helix</keyword>
<dbReference type="KEGG" id="goe:114828060"/>
<protein>
    <submittedName>
        <fullName evidence="3">Transmembrane inner ear expressed protein</fullName>
    </submittedName>
</protein>
<reference evidence="3" key="1">
    <citation type="submission" date="2025-08" db="UniProtKB">
        <authorList>
            <consortium name="RefSeq"/>
        </authorList>
    </citation>
    <scope>IDENTIFICATION</scope>
</reference>
<evidence type="ECO:0000256" key="1">
    <source>
        <dbReference type="SAM" id="Phobius"/>
    </source>
</evidence>
<accession>A0AAJ7SDL5</accession>
<keyword evidence="1 3" id="KW-0812">Transmembrane</keyword>
<evidence type="ECO:0000313" key="2">
    <source>
        <dbReference type="Proteomes" id="UP000694867"/>
    </source>
</evidence>
<evidence type="ECO:0000313" key="3">
    <source>
        <dbReference type="RefSeq" id="XP_028966549.1"/>
    </source>
</evidence>
<sequence length="201" mass="23122">MRKQSVPSKQISGVGAKGPDLWANRECGPVVPDIGNDWLEKGVIAGFRVWQLIFMSGAGATVIIVVMCCFMKCRVPRTKQEIEADCLRRDLTAQFRKQLNKLPTEDLSFLKSLEKVRETFELEEERRKRGSWDSLLEDGQDMTAKRKLRKLLRLFRFKKKKKRRMLREGTPMRSSPGTDTINIIVNLENQAILEGAIPPRY</sequence>
<dbReference type="Proteomes" id="UP000694867">
    <property type="component" value="Unplaced"/>
</dbReference>
<keyword evidence="1" id="KW-0472">Membrane</keyword>
<gene>
    <name evidence="3" type="primary">LOC114828060</name>
</gene>